<feature type="domain" description="AAA+ ATPase" evidence="8">
    <location>
        <begin position="97"/>
        <end position="264"/>
    </location>
</feature>
<dbReference type="KEGG" id="samy:DB32_008174"/>
<dbReference type="SUPFAM" id="SSF52540">
    <property type="entry name" value="P-loop containing nucleoside triphosphate hydrolases"/>
    <property type="match status" value="1"/>
</dbReference>
<dbReference type="PANTHER" id="PTHR42771">
    <property type="entry name" value="IRON(3+)-HYDROXAMATE IMPORT ATP-BINDING PROTEIN FHUC"/>
    <property type="match status" value="1"/>
</dbReference>
<evidence type="ECO:0000256" key="3">
    <source>
        <dbReference type="ARBA" id="ARBA00022475"/>
    </source>
</evidence>
<keyword evidence="2" id="KW-0813">Transport</keyword>
<gene>
    <name evidence="9" type="ORF">DB32_008174</name>
</gene>
<dbReference type="InterPro" id="IPR038729">
    <property type="entry name" value="Rad50/SbcC_AAA"/>
</dbReference>
<dbReference type="InterPro" id="IPR051535">
    <property type="entry name" value="Siderophore_ABC-ATPase"/>
</dbReference>
<dbReference type="EMBL" id="CP011125">
    <property type="protein sequence ID" value="AKF11025.1"/>
    <property type="molecule type" value="Genomic_DNA"/>
</dbReference>
<evidence type="ECO:0000256" key="5">
    <source>
        <dbReference type="ARBA" id="ARBA00023004"/>
    </source>
</evidence>
<accession>A0A0F6W9Q0</accession>
<keyword evidence="9" id="KW-0067">ATP-binding</keyword>
<evidence type="ECO:0000256" key="7">
    <source>
        <dbReference type="ARBA" id="ARBA00023136"/>
    </source>
</evidence>
<dbReference type="GO" id="GO:0016887">
    <property type="term" value="F:ATP hydrolysis activity"/>
    <property type="evidence" value="ECO:0007669"/>
    <property type="project" value="InterPro"/>
</dbReference>
<dbReference type="GO" id="GO:0005886">
    <property type="term" value="C:plasma membrane"/>
    <property type="evidence" value="ECO:0007669"/>
    <property type="project" value="UniProtKB-SubCell"/>
</dbReference>
<dbReference type="Gene3D" id="3.40.50.300">
    <property type="entry name" value="P-loop containing nucleotide triphosphate hydrolases"/>
    <property type="match status" value="2"/>
</dbReference>
<keyword evidence="9" id="KW-0547">Nucleotide-binding</keyword>
<evidence type="ECO:0000313" key="9">
    <source>
        <dbReference type="EMBL" id="AKF11025.1"/>
    </source>
</evidence>
<dbReference type="STRING" id="927083.DB32_008174"/>
<proteinExistence type="predicted"/>
<keyword evidence="6" id="KW-0406">Ion transport</keyword>
<reference evidence="9 10" key="1">
    <citation type="submission" date="2015-03" db="EMBL/GenBank/DDBJ databases">
        <title>Genome assembly of Sandaracinus amylolyticus DSM 53668.</title>
        <authorList>
            <person name="Sharma G."/>
            <person name="Subramanian S."/>
        </authorList>
    </citation>
    <scope>NUCLEOTIDE SEQUENCE [LARGE SCALE GENOMIC DNA]</scope>
    <source>
        <strain evidence="9 10">DSM 53668</strain>
    </source>
</reference>
<dbReference type="SMART" id="SM00382">
    <property type="entry name" value="AAA"/>
    <property type="match status" value="1"/>
</dbReference>
<dbReference type="GO" id="GO:0005524">
    <property type="term" value="F:ATP binding"/>
    <property type="evidence" value="ECO:0007669"/>
    <property type="project" value="UniProtKB-KW"/>
</dbReference>
<evidence type="ECO:0000256" key="6">
    <source>
        <dbReference type="ARBA" id="ARBA00023065"/>
    </source>
</evidence>
<dbReference type="InterPro" id="IPR027417">
    <property type="entry name" value="P-loop_NTPase"/>
</dbReference>
<dbReference type="InterPro" id="IPR003959">
    <property type="entry name" value="ATPase_AAA_core"/>
</dbReference>
<dbReference type="GO" id="GO:0006302">
    <property type="term" value="P:double-strand break repair"/>
    <property type="evidence" value="ECO:0007669"/>
    <property type="project" value="InterPro"/>
</dbReference>
<comment type="subcellular location">
    <subcellularLocation>
        <location evidence="1">Cell membrane</location>
        <topology evidence="1">Peripheral membrane protein</topology>
    </subcellularLocation>
</comment>
<evidence type="ECO:0000256" key="2">
    <source>
        <dbReference type="ARBA" id="ARBA00022448"/>
    </source>
</evidence>
<keyword evidence="5" id="KW-0408">Iron</keyword>
<evidence type="ECO:0000259" key="8">
    <source>
        <dbReference type="SMART" id="SM00382"/>
    </source>
</evidence>
<evidence type="ECO:0000256" key="4">
    <source>
        <dbReference type="ARBA" id="ARBA00022496"/>
    </source>
</evidence>
<keyword evidence="10" id="KW-1185">Reference proteome</keyword>
<protein>
    <submittedName>
        <fullName evidence="9">ABC transporter, ATP-binding protein</fullName>
    </submittedName>
</protein>
<dbReference type="Pfam" id="PF13304">
    <property type="entry name" value="AAA_21"/>
    <property type="match status" value="1"/>
</dbReference>
<keyword evidence="7" id="KW-0472">Membrane</keyword>
<dbReference type="Pfam" id="PF13476">
    <property type="entry name" value="AAA_23"/>
    <property type="match status" value="1"/>
</dbReference>
<dbReference type="AlphaFoldDB" id="A0A0F6W9Q0"/>
<sequence length="301" mass="33669">MALALDLDAADIDGLHDVGALADHLRRAGHAWRYHAPRGHPRSRSRAAGLGQHLRDSVDRVLQFLRHVEMLWDTVPDRRAYPFAIPAIAKLERLELHPEVTFFVGENGSGKSTLLEAIAIKAGFNPEGGTKSFTGSFRPSESELHTHLRLARGARREERGFFLRAETMFNVATEAETGGYGGWAALHEMSHGESFLWVAMNRFGRRGLYLLDEPESALSPTRQLSFLARMHQLVRAGSQFVISTHSPILLAYPGARIVQLGPDGIDTVRYEETEHYAVTRHFLQDPAASLARLFRDIEDED</sequence>
<dbReference type="Proteomes" id="UP000034883">
    <property type="component" value="Chromosome"/>
</dbReference>
<evidence type="ECO:0000256" key="1">
    <source>
        <dbReference type="ARBA" id="ARBA00004202"/>
    </source>
</evidence>
<evidence type="ECO:0000313" key="10">
    <source>
        <dbReference type="Proteomes" id="UP000034883"/>
    </source>
</evidence>
<keyword evidence="3" id="KW-1003">Cell membrane</keyword>
<organism evidence="9 10">
    <name type="scientific">Sandaracinus amylolyticus</name>
    <dbReference type="NCBI Taxonomy" id="927083"/>
    <lineage>
        <taxon>Bacteria</taxon>
        <taxon>Pseudomonadati</taxon>
        <taxon>Myxococcota</taxon>
        <taxon>Polyangia</taxon>
        <taxon>Polyangiales</taxon>
        <taxon>Sandaracinaceae</taxon>
        <taxon>Sandaracinus</taxon>
    </lineage>
</organism>
<dbReference type="InterPro" id="IPR003593">
    <property type="entry name" value="AAA+_ATPase"/>
</dbReference>
<name>A0A0F6W9Q0_9BACT</name>
<dbReference type="GO" id="GO:0006826">
    <property type="term" value="P:iron ion transport"/>
    <property type="evidence" value="ECO:0007669"/>
    <property type="project" value="UniProtKB-KW"/>
</dbReference>
<dbReference type="PANTHER" id="PTHR42771:SF2">
    <property type="entry name" value="IRON(3+)-HYDROXAMATE IMPORT ATP-BINDING PROTEIN FHUC"/>
    <property type="match status" value="1"/>
</dbReference>
<keyword evidence="4" id="KW-0410">Iron transport</keyword>
<dbReference type="CDD" id="cd00267">
    <property type="entry name" value="ABC_ATPase"/>
    <property type="match status" value="1"/>
</dbReference>